<proteinExistence type="predicted"/>
<dbReference type="InterPro" id="IPR050398">
    <property type="entry name" value="HssS/ArlS-like"/>
</dbReference>
<comment type="subcellular location">
    <subcellularLocation>
        <location evidence="2">Cell membrane</location>
        <topology evidence="2">Multi-pass membrane protein</topology>
    </subcellularLocation>
</comment>
<dbReference type="Pfam" id="PF00672">
    <property type="entry name" value="HAMP"/>
    <property type="match status" value="1"/>
</dbReference>
<organism evidence="17 18">
    <name type="scientific">Pseudoalteromonas phenolica</name>
    <dbReference type="NCBI Taxonomy" id="161398"/>
    <lineage>
        <taxon>Bacteria</taxon>
        <taxon>Pseudomonadati</taxon>
        <taxon>Pseudomonadota</taxon>
        <taxon>Gammaproteobacteria</taxon>
        <taxon>Alteromonadales</taxon>
        <taxon>Pseudoalteromonadaceae</taxon>
        <taxon>Pseudoalteromonas</taxon>
    </lineage>
</organism>
<evidence type="ECO:0000256" key="12">
    <source>
        <dbReference type="ARBA" id="ARBA00023012"/>
    </source>
</evidence>
<dbReference type="Gene3D" id="6.10.340.10">
    <property type="match status" value="1"/>
</dbReference>
<dbReference type="SMART" id="SM00388">
    <property type="entry name" value="HisKA"/>
    <property type="match status" value="1"/>
</dbReference>
<dbReference type="Proteomes" id="UP000309186">
    <property type="component" value="Unassembled WGS sequence"/>
</dbReference>
<dbReference type="SUPFAM" id="SSF55874">
    <property type="entry name" value="ATPase domain of HSP90 chaperone/DNA topoisomerase II/histidine kinase"/>
    <property type="match status" value="1"/>
</dbReference>
<dbReference type="InterPro" id="IPR005467">
    <property type="entry name" value="His_kinase_dom"/>
</dbReference>
<evidence type="ECO:0000256" key="11">
    <source>
        <dbReference type="ARBA" id="ARBA00022989"/>
    </source>
</evidence>
<evidence type="ECO:0000256" key="14">
    <source>
        <dbReference type="SAM" id="Phobius"/>
    </source>
</evidence>
<evidence type="ECO:0000256" key="1">
    <source>
        <dbReference type="ARBA" id="ARBA00000085"/>
    </source>
</evidence>
<feature type="transmembrane region" description="Helical" evidence="14">
    <location>
        <begin position="198"/>
        <end position="221"/>
    </location>
</feature>
<dbReference type="GO" id="GO:0000155">
    <property type="term" value="F:phosphorelay sensor kinase activity"/>
    <property type="evidence" value="ECO:0007669"/>
    <property type="project" value="InterPro"/>
</dbReference>
<keyword evidence="10" id="KW-0067">ATP-binding</keyword>
<dbReference type="PANTHER" id="PTHR45528:SF1">
    <property type="entry name" value="SENSOR HISTIDINE KINASE CPXA"/>
    <property type="match status" value="1"/>
</dbReference>
<dbReference type="SUPFAM" id="SSF158472">
    <property type="entry name" value="HAMP domain-like"/>
    <property type="match status" value="1"/>
</dbReference>
<evidence type="ECO:0000256" key="7">
    <source>
        <dbReference type="ARBA" id="ARBA00022692"/>
    </source>
</evidence>
<dbReference type="SMART" id="SM00304">
    <property type="entry name" value="HAMP"/>
    <property type="match status" value="1"/>
</dbReference>
<evidence type="ECO:0000256" key="10">
    <source>
        <dbReference type="ARBA" id="ARBA00022840"/>
    </source>
</evidence>
<feature type="transmembrane region" description="Helical" evidence="14">
    <location>
        <begin position="43"/>
        <end position="65"/>
    </location>
</feature>
<dbReference type="EC" id="2.7.13.3" evidence="3"/>
<keyword evidence="12" id="KW-0902">Two-component regulatory system</keyword>
<dbReference type="SMART" id="SM00387">
    <property type="entry name" value="HATPase_c"/>
    <property type="match status" value="1"/>
</dbReference>
<keyword evidence="7 14" id="KW-0812">Transmembrane</keyword>
<comment type="caution">
    <text evidence="17">The sequence shown here is derived from an EMBL/GenBank/DDBJ whole genome shotgun (WGS) entry which is preliminary data.</text>
</comment>
<reference evidence="17 18" key="1">
    <citation type="submission" date="2018-01" db="EMBL/GenBank/DDBJ databases">
        <title>Co-occurrence of chitin degradation, pigmentation and bioactivity in marine Pseudoalteromonas.</title>
        <authorList>
            <person name="Paulsen S."/>
            <person name="Gram L."/>
            <person name="Machado H."/>
        </authorList>
    </citation>
    <scope>NUCLEOTIDE SEQUENCE [LARGE SCALE GENOMIC DNA]</scope>
    <source>
        <strain evidence="17 18">S3663</strain>
    </source>
</reference>
<feature type="domain" description="HAMP" evidence="16">
    <location>
        <begin position="218"/>
        <end position="272"/>
    </location>
</feature>
<dbReference type="InterPro" id="IPR036890">
    <property type="entry name" value="HATPase_C_sf"/>
</dbReference>
<keyword evidence="9 17" id="KW-0418">Kinase</keyword>
<dbReference type="Pfam" id="PF02518">
    <property type="entry name" value="HATPase_c"/>
    <property type="match status" value="1"/>
</dbReference>
<evidence type="ECO:0000259" key="15">
    <source>
        <dbReference type="PROSITE" id="PS50109"/>
    </source>
</evidence>
<evidence type="ECO:0000256" key="6">
    <source>
        <dbReference type="ARBA" id="ARBA00022679"/>
    </source>
</evidence>
<keyword evidence="11 14" id="KW-1133">Transmembrane helix</keyword>
<comment type="catalytic activity">
    <reaction evidence="1">
        <text>ATP + protein L-histidine = ADP + protein N-phospho-L-histidine.</text>
        <dbReference type="EC" id="2.7.13.3"/>
    </reaction>
</comment>
<evidence type="ECO:0000256" key="4">
    <source>
        <dbReference type="ARBA" id="ARBA00022475"/>
    </source>
</evidence>
<dbReference type="AlphaFoldDB" id="A0A5R9Q4L2"/>
<gene>
    <name evidence="17" type="ORF">C1E24_06455</name>
</gene>
<dbReference type="PANTHER" id="PTHR45528">
    <property type="entry name" value="SENSOR HISTIDINE KINASE CPXA"/>
    <property type="match status" value="1"/>
</dbReference>
<evidence type="ECO:0000256" key="3">
    <source>
        <dbReference type="ARBA" id="ARBA00012438"/>
    </source>
</evidence>
<dbReference type="Pfam" id="PF00512">
    <property type="entry name" value="HisKA"/>
    <property type="match status" value="1"/>
</dbReference>
<keyword evidence="6" id="KW-0808">Transferase</keyword>
<dbReference type="PROSITE" id="PS50885">
    <property type="entry name" value="HAMP"/>
    <property type="match status" value="1"/>
</dbReference>
<evidence type="ECO:0000313" key="18">
    <source>
        <dbReference type="Proteomes" id="UP000309186"/>
    </source>
</evidence>
<evidence type="ECO:0000259" key="16">
    <source>
        <dbReference type="PROSITE" id="PS50885"/>
    </source>
</evidence>
<dbReference type="SUPFAM" id="SSF47384">
    <property type="entry name" value="Homodimeric domain of signal transducing histidine kinase"/>
    <property type="match status" value="1"/>
</dbReference>
<evidence type="ECO:0000313" key="17">
    <source>
        <dbReference type="EMBL" id="TLX47875.1"/>
    </source>
</evidence>
<dbReference type="PRINTS" id="PR00344">
    <property type="entry name" value="BCTRLSENSOR"/>
</dbReference>
<evidence type="ECO:0000256" key="5">
    <source>
        <dbReference type="ARBA" id="ARBA00022553"/>
    </source>
</evidence>
<dbReference type="InterPro" id="IPR003660">
    <property type="entry name" value="HAMP_dom"/>
</dbReference>
<dbReference type="OrthoDB" id="9804645at2"/>
<keyword evidence="13 14" id="KW-0472">Membrane</keyword>
<dbReference type="GO" id="GO:0005524">
    <property type="term" value="F:ATP binding"/>
    <property type="evidence" value="ECO:0007669"/>
    <property type="project" value="UniProtKB-KW"/>
</dbReference>
<dbReference type="GO" id="GO:0005886">
    <property type="term" value="C:plasma membrane"/>
    <property type="evidence" value="ECO:0007669"/>
    <property type="project" value="UniProtKB-SubCell"/>
</dbReference>
<dbReference type="CDD" id="cd06225">
    <property type="entry name" value="HAMP"/>
    <property type="match status" value="1"/>
</dbReference>
<evidence type="ECO:0000256" key="9">
    <source>
        <dbReference type="ARBA" id="ARBA00022777"/>
    </source>
</evidence>
<evidence type="ECO:0000256" key="13">
    <source>
        <dbReference type="ARBA" id="ARBA00023136"/>
    </source>
</evidence>
<dbReference type="Gene3D" id="3.30.565.10">
    <property type="entry name" value="Histidine kinase-like ATPase, C-terminal domain"/>
    <property type="match status" value="1"/>
</dbReference>
<dbReference type="Gene3D" id="1.10.287.130">
    <property type="match status" value="1"/>
</dbReference>
<dbReference type="CDD" id="cd00082">
    <property type="entry name" value="HisKA"/>
    <property type="match status" value="1"/>
</dbReference>
<dbReference type="InterPro" id="IPR004358">
    <property type="entry name" value="Sig_transdc_His_kin-like_C"/>
</dbReference>
<feature type="domain" description="Histidine kinase" evidence="15">
    <location>
        <begin position="280"/>
        <end position="490"/>
    </location>
</feature>
<evidence type="ECO:0000256" key="2">
    <source>
        <dbReference type="ARBA" id="ARBA00004651"/>
    </source>
</evidence>
<dbReference type="InterPro" id="IPR003661">
    <property type="entry name" value="HisK_dim/P_dom"/>
</dbReference>
<name>A0A5R9Q4L2_9GAMM</name>
<sequence length="490" mass="55398">MSVTYEKKSRNIAMRIVFRPCEAAVMSFWLSKNNFKQALSSRLFYKAFAGFWLTIVCIFLLLVLFTRLQGELLDNDPLHDRQLDSLNHLKRNIVRLVEGHNKTLQQAVDHPRLSRHSMILLVHDNIDKTIATGNNDRNLNLSVLNDLGDENVPSQIRTERYAAYGPVDISLNQEAYRLYQIKPLRRPMLFHSIRMLPAWMKLLAVFIPSVILSIFLTIYLITPLNTLSRSARRLAQGELNVRAPSESQRKDEVGQLIHDFNFMADKLTHSIQAHKQLLADVSHELRTPLTRLNLANAMAQDTANDATHSYLARIEKESQCLDKMLADVLTLSRLEYADHQLNIEPIPLSSLLQELLQNAKFEAHQHNKTLSNNAIPNLELNCDAALLTSAIENITRNAIKYADSSIEFDIKQQADNLIIRIKDDGQGVDDAALTELGNAFYRTDSARARQSGGIGLGLAIAKRALFTHQGDIHFANHQPHGLTVTITLPL</sequence>
<dbReference type="PROSITE" id="PS50109">
    <property type="entry name" value="HIS_KIN"/>
    <property type="match status" value="1"/>
</dbReference>
<dbReference type="EMBL" id="PPSW01000008">
    <property type="protein sequence ID" value="TLX47875.1"/>
    <property type="molecule type" value="Genomic_DNA"/>
</dbReference>
<dbReference type="InterPro" id="IPR003594">
    <property type="entry name" value="HATPase_dom"/>
</dbReference>
<keyword evidence="4" id="KW-1003">Cell membrane</keyword>
<accession>A0A5R9Q4L2</accession>
<keyword evidence="5" id="KW-0597">Phosphoprotein</keyword>
<evidence type="ECO:0000256" key="8">
    <source>
        <dbReference type="ARBA" id="ARBA00022741"/>
    </source>
</evidence>
<keyword evidence="8" id="KW-0547">Nucleotide-binding</keyword>
<dbReference type="InterPro" id="IPR036097">
    <property type="entry name" value="HisK_dim/P_sf"/>
</dbReference>
<protein>
    <recommendedName>
        <fullName evidence="3">histidine kinase</fullName>
        <ecNumber evidence="3">2.7.13.3</ecNumber>
    </recommendedName>
</protein>